<geneLocation type="plastid" evidence="1"/>
<accession>A0A4D6WRB5</accession>
<dbReference type="AlphaFoldDB" id="A0A4D6WRB5"/>
<reference evidence="1" key="2">
    <citation type="submission" date="2019-04" db="EMBL/GenBank/DDBJ databases">
        <authorList>
            <person name="Pasella M."/>
        </authorList>
    </citation>
    <scope>NUCLEOTIDE SEQUENCE</scope>
    <source>
        <strain evidence="1">PD2928_6</strain>
    </source>
</reference>
<organism evidence="1">
    <name type="scientific">Cryptopleura ramosa</name>
    <dbReference type="NCBI Taxonomy" id="131094"/>
    <lineage>
        <taxon>Eukaryota</taxon>
        <taxon>Rhodophyta</taxon>
        <taxon>Florideophyceae</taxon>
        <taxon>Rhodymeniophycidae</taxon>
        <taxon>Ceramiales</taxon>
        <taxon>Delesseriaceae</taxon>
        <taxon>Cryptopleura</taxon>
    </lineage>
</organism>
<sequence length="52" mass="6328">MKTKIKIIHYVNQKSYIVGYKQIHTNYKAPIIEFKDYTRVWMLNNEITINPK</sequence>
<reference evidence="1" key="1">
    <citation type="journal article" date="2019" name="Mol. Phylogenet. Evol.">
        <title>Morphological evolution and classification of the red algal order Ceramiales inferred using plastid phylogenomics.</title>
        <authorList>
            <person name="Diaz-Tapia P."/>
            <person name="Pasella M.M."/>
            <person name="Verbruggen H."/>
            <person name="Maggs C.A."/>
        </authorList>
    </citation>
    <scope>NUCLEOTIDE SEQUENCE</scope>
    <source>
        <strain evidence="1">PD2928_6</strain>
    </source>
</reference>
<proteinExistence type="predicted"/>
<name>A0A4D6WRB5_9FLOR</name>
<keyword evidence="1" id="KW-0934">Plastid</keyword>
<protein>
    <submittedName>
        <fullName evidence="1">Cytochrome b6-f complex subunit PetP</fullName>
    </submittedName>
</protein>
<dbReference type="EMBL" id="MK814638">
    <property type="protein sequence ID" value="QCI05732.1"/>
    <property type="molecule type" value="Genomic_DNA"/>
</dbReference>
<gene>
    <name evidence="1" type="primary">petP</name>
</gene>
<evidence type="ECO:0000313" key="1">
    <source>
        <dbReference type="EMBL" id="QCI05732.1"/>
    </source>
</evidence>